<proteinExistence type="predicted"/>
<evidence type="ECO:0000313" key="1">
    <source>
        <dbReference type="EMBL" id="CAD7226930.1"/>
    </source>
</evidence>
<reference evidence="1" key="1">
    <citation type="submission" date="2020-11" db="EMBL/GenBank/DDBJ databases">
        <authorList>
            <person name="Tran Van P."/>
        </authorList>
    </citation>
    <scope>NUCLEOTIDE SEQUENCE</scope>
</reference>
<name>A0A7R8WDJ9_9CRUS</name>
<organism evidence="1">
    <name type="scientific">Cyprideis torosa</name>
    <dbReference type="NCBI Taxonomy" id="163714"/>
    <lineage>
        <taxon>Eukaryota</taxon>
        <taxon>Metazoa</taxon>
        <taxon>Ecdysozoa</taxon>
        <taxon>Arthropoda</taxon>
        <taxon>Crustacea</taxon>
        <taxon>Oligostraca</taxon>
        <taxon>Ostracoda</taxon>
        <taxon>Podocopa</taxon>
        <taxon>Podocopida</taxon>
        <taxon>Cytherocopina</taxon>
        <taxon>Cytheroidea</taxon>
        <taxon>Cytherideidae</taxon>
        <taxon>Cyprideis</taxon>
    </lineage>
</organism>
<gene>
    <name evidence="1" type="ORF">CTOB1V02_LOCUS4841</name>
</gene>
<protein>
    <submittedName>
        <fullName evidence="1">Uncharacterized protein</fullName>
    </submittedName>
</protein>
<sequence>MVLGMALGTYTDLSPGHNLQSRLAPRLHMGMEAGPSEARPRGPAILPRPQAGAMKLAIFSLALLVALCCGTTSEADGECRGMELARNGPRFSRSLNGPRPPAKAALQRIKRRIDASEMTHFNGVQGIKDILKQCMRDTFAGGNPLVNLFECLKTLATYILDYLKEIVEMIARNGLFNRTH</sequence>
<dbReference type="EMBL" id="OB660980">
    <property type="protein sequence ID" value="CAD7226930.1"/>
    <property type="molecule type" value="Genomic_DNA"/>
</dbReference>
<dbReference type="AlphaFoldDB" id="A0A7R8WDJ9"/>
<accession>A0A7R8WDJ9</accession>